<accession>A0A0F9RLU1</accession>
<evidence type="ECO:0000313" key="2">
    <source>
        <dbReference type="EMBL" id="KKN18233.1"/>
    </source>
</evidence>
<gene>
    <name evidence="2" type="ORF">LCGC14_0957760</name>
</gene>
<feature type="transmembrane region" description="Helical" evidence="1">
    <location>
        <begin position="65"/>
        <end position="96"/>
    </location>
</feature>
<dbReference type="AlphaFoldDB" id="A0A0F9RLU1"/>
<proteinExistence type="predicted"/>
<comment type="caution">
    <text evidence="2">The sequence shown here is derived from an EMBL/GenBank/DDBJ whole genome shotgun (WGS) entry which is preliminary data.</text>
</comment>
<organism evidence="2">
    <name type="scientific">marine sediment metagenome</name>
    <dbReference type="NCBI Taxonomy" id="412755"/>
    <lineage>
        <taxon>unclassified sequences</taxon>
        <taxon>metagenomes</taxon>
        <taxon>ecological metagenomes</taxon>
    </lineage>
</organism>
<feature type="transmembrane region" description="Helical" evidence="1">
    <location>
        <begin position="117"/>
        <end position="139"/>
    </location>
</feature>
<reference evidence="2" key="1">
    <citation type="journal article" date="2015" name="Nature">
        <title>Complex archaea that bridge the gap between prokaryotes and eukaryotes.</title>
        <authorList>
            <person name="Spang A."/>
            <person name="Saw J.H."/>
            <person name="Jorgensen S.L."/>
            <person name="Zaremba-Niedzwiedzka K."/>
            <person name="Martijn J."/>
            <person name="Lind A.E."/>
            <person name="van Eijk R."/>
            <person name="Schleper C."/>
            <person name="Guy L."/>
            <person name="Ettema T.J."/>
        </authorList>
    </citation>
    <scope>NUCLEOTIDE SEQUENCE</scope>
</reference>
<dbReference type="EMBL" id="LAZR01003446">
    <property type="protein sequence ID" value="KKN18233.1"/>
    <property type="molecule type" value="Genomic_DNA"/>
</dbReference>
<feature type="transmembrane region" description="Helical" evidence="1">
    <location>
        <begin position="21"/>
        <end position="45"/>
    </location>
</feature>
<keyword evidence="1" id="KW-0812">Transmembrane</keyword>
<keyword evidence="1" id="KW-0472">Membrane</keyword>
<name>A0A0F9RLU1_9ZZZZ</name>
<sequence>MQKSKKSRGSYSRRKKKSKRVTGDALLYFCLHNLISVFFFFLFTIRLEVYDGMDIPVAFLFTSEFWEMVIFQVLLFSIVSSIIGRSTAFLIIKGYFKYGTKKTMKRWSELNRGINNFSLIIFLVTALITSIVYSLGIVIILQDRIFSDNSILTLIFTYILFKTGVFFFIRWLVGSKI</sequence>
<evidence type="ECO:0000256" key="1">
    <source>
        <dbReference type="SAM" id="Phobius"/>
    </source>
</evidence>
<feature type="transmembrane region" description="Helical" evidence="1">
    <location>
        <begin position="151"/>
        <end position="173"/>
    </location>
</feature>
<keyword evidence="1" id="KW-1133">Transmembrane helix</keyword>
<protein>
    <submittedName>
        <fullName evidence="2">Uncharacterized protein</fullName>
    </submittedName>
</protein>